<accession>A0A080ZLW6</accession>
<sequence>MVASRDLSTYFFEPHSEGRHRCKLCGTDRKHRVLYPSLTPEKPPRGLRDQYDTHHRNPKRPLEAFGFVSAETSHRYHWLQWVVERSMPLSEVGDERTRAMAK</sequence>
<proteinExistence type="predicted"/>
<evidence type="ECO:0000256" key="1">
    <source>
        <dbReference type="SAM" id="MobiDB-lite"/>
    </source>
</evidence>
<reference evidence="2 3" key="1">
    <citation type="submission" date="2013-11" db="EMBL/GenBank/DDBJ databases">
        <title>The Genome Sequence of Phytophthora parasitica P1976.</title>
        <authorList>
            <consortium name="The Broad Institute Genomics Platform"/>
            <person name="Russ C."/>
            <person name="Tyler B."/>
            <person name="Panabieres F."/>
            <person name="Shan W."/>
            <person name="Tripathy S."/>
            <person name="Grunwald N."/>
            <person name="Machado M."/>
            <person name="Johnson C.S."/>
            <person name="Walker B."/>
            <person name="Young S."/>
            <person name="Zeng Q."/>
            <person name="Gargeya S."/>
            <person name="Fitzgerald M."/>
            <person name="Haas B."/>
            <person name="Abouelleil A."/>
            <person name="Allen A.W."/>
            <person name="Alvarado L."/>
            <person name="Arachchi H.M."/>
            <person name="Berlin A.M."/>
            <person name="Chapman S.B."/>
            <person name="Gainer-Dewar J."/>
            <person name="Goldberg J."/>
            <person name="Griggs A."/>
            <person name="Gujja S."/>
            <person name="Hansen M."/>
            <person name="Howarth C."/>
            <person name="Imamovic A."/>
            <person name="Ireland A."/>
            <person name="Larimer J."/>
            <person name="McCowan C."/>
            <person name="Murphy C."/>
            <person name="Pearson M."/>
            <person name="Poon T.W."/>
            <person name="Priest M."/>
            <person name="Roberts A."/>
            <person name="Saif S."/>
            <person name="Shea T."/>
            <person name="Sisk P."/>
            <person name="Sykes S."/>
            <person name="Wortman J."/>
            <person name="Nusbaum C."/>
            <person name="Birren B."/>
        </authorList>
    </citation>
    <scope>NUCLEOTIDE SEQUENCE [LARGE SCALE GENOMIC DNA]</scope>
    <source>
        <strain evidence="2 3">P1976</strain>
    </source>
</reference>
<feature type="compositionally biased region" description="Basic and acidic residues" evidence="1">
    <location>
        <begin position="42"/>
        <end position="55"/>
    </location>
</feature>
<feature type="region of interest" description="Disordered" evidence="1">
    <location>
        <begin position="35"/>
        <end position="58"/>
    </location>
</feature>
<protein>
    <submittedName>
        <fullName evidence="2">Uncharacterized protein</fullName>
    </submittedName>
</protein>
<dbReference type="EMBL" id="ANJA01002871">
    <property type="protein sequence ID" value="ETO67627.1"/>
    <property type="molecule type" value="Genomic_DNA"/>
</dbReference>
<dbReference type="Proteomes" id="UP000028582">
    <property type="component" value="Unassembled WGS sequence"/>
</dbReference>
<comment type="caution">
    <text evidence="2">The sequence shown here is derived from an EMBL/GenBank/DDBJ whole genome shotgun (WGS) entry which is preliminary data.</text>
</comment>
<evidence type="ECO:0000313" key="2">
    <source>
        <dbReference type="EMBL" id="ETO67627.1"/>
    </source>
</evidence>
<dbReference type="OrthoDB" id="124444at2759"/>
<organism evidence="2 3">
    <name type="scientific">Phytophthora nicotianae P1976</name>
    <dbReference type="NCBI Taxonomy" id="1317066"/>
    <lineage>
        <taxon>Eukaryota</taxon>
        <taxon>Sar</taxon>
        <taxon>Stramenopiles</taxon>
        <taxon>Oomycota</taxon>
        <taxon>Peronosporomycetes</taxon>
        <taxon>Peronosporales</taxon>
        <taxon>Peronosporaceae</taxon>
        <taxon>Phytophthora</taxon>
    </lineage>
</organism>
<evidence type="ECO:0000313" key="3">
    <source>
        <dbReference type="Proteomes" id="UP000028582"/>
    </source>
</evidence>
<gene>
    <name evidence="2" type="ORF">F444_15469</name>
</gene>
<name>A0A080ZLW6_PHYNI</name>
<dbReference type="AlphaFoldDB" id="A0A080ZLW6"/>